<accession>A0A550BU90</accession>
<evidence type="ECO:0000313" key="2">
    <source>
        <dbReference type="EMBL" id="TRM56105.1"/>
    </source>
</evidence>
<dbReference type="EMBL" id="VDMD01000080">
    <property type="protein sequence ID" value="TRM56105.1"/>
    <property type="molecule type" value="Genomic_DNA"/>
</dbReference>
<sequence>MSLLPYMGAYVVVSLDPVLSLERIDDDIVREQGSAMQCSRYVAAATWEVHPLGAFTPQRTFIWDFVVQGLPIQDPDSCFEPYMTVPILPNTLHPESRRPVETLPPLPWNDCYHTRIHRLEAKCKTLDSAIDPQSCFSPSEGPVIDSYLQCDQAYADLLERSKAEKTDSPPPHIVTAGTLSMIRVANRRRRTDGKPWWMVTREAARAASEQAAVGLAATGSTPKDDTTVTSSLDPPFAAIRNQTPRAVDAADGGLGEGAEESHNDNADAARRRDLPVNAGRNFDARVDGDSSSSSSNFKDVIAGILLGLNAAEDDLPWLHVESYDIKQFEAPPDPTGFFEELKELERIKSDYIERQKQRLEEVKQQDAAYMATLAAHGQALSGMSRGRAFVARVKKTSARPMRKTAGFLRKRLVRRGGKPDGNAAAQEGAVKGRLASTMHAFLLRKVFLEA</sequence>
<feature type="compositionally biased region" description="Basic and acidic residues" evidence="1">
    <location>
        <begin position="259"/>
        <end position="274"/>
    </location>
</feature>
<feature type="region of interest" description="Disordered" evidence="1">
    <location>
        <begin position="242"/>
        <end position="275"/>
    </location>
</feature>
<name>A0A550BU90_9AGAR</name>
<reference evidence="2 3" key="1">
    <citation type="journal article" date="2019" name="New Phytol.">
        <title>Comparative genomics reveals unique wood-decay strategies and fruiting body development in the Schizophyllaceae.</title>
        <authorList>
            <person name="Almasi E."/>
            <person name="Sahu N."/>
            <person name="Krizsan K."/>
            <person name="Balint B."/>
            <person name="Kovacs G.M."/>
            <person name="Kiss B."/>
            <person name="Cseklye J."/>
            <person name="Drula E."/>
            <person name="Henrissat B."/>
            <person name="Nagy I."/>
            <person name="Chovatia M."/>
            <person name="Adam C."/>
            <person name="LaButti K."/>
            <person name="Lipzen A."/>
            <person name="Riley R."/>
            <person name="Grigoriev I.V."/>
            <person name="Nagy L.G."/>
        </authorList>
    </citation>
    <scope>NUCLEOTIDE SEQUENCE [LARGE SCALE GENOMIC DNA]</scope>
    <source>
        <strain evidence="2 3">NL-1724</strain>
    </source>
</reference>
<proteinExistence type="predicted"/>
<dbReference type="OrthoDB" id="3027639at2759"/>
<comment type="caution">
    <text evidence="2">The sequence shown here is derived from an EMBL/GenBank/DDBJ whole genome shotgun (WGS) entry which is preliminary data.</text>
</comment>
<organism evidence="2 3">
    <name type="scientific">Schizophyllum amplum</name>
    <dbReference type="NCBI Taxonomy" id="97359"/>
    <lineage>
        <taxon>Eukaryota</taxon>
        <taxon>Fungi</taxon>
        <taxon>Dikarya</taxon>
        <taxon>Basidiomycota</taxon>
        <taxon>Agaricomycotina</taxon>
        <taxon>Agaricomycetes</taxon>
        <taxon>Agaricomycetidae</taxon>
        <taxon>Agaricales</taxon>
        <taxon>Schizophyllaceae</taxon>
        <taxon>Schizophyllum</taxon>
    </lineage>
</organism>
<gene>
    <name evidence="2" type="ORF">BD626DRAFT_576119</name>
</gene>
<evidence type="ECO:0000313" key="3">
    <source>
        <dbReference type="Proteomes" id="UP000320762"/>
    </source>
</evidence>
<evidence type="ECO:0000256" key="1">
    <source>
        <dbReference type="SAM" id="MobiDB-lite"/>
    </source>
</evidence>
<keyword evidence="3" id="KW-1185">Reference proteome</keyword>
<dbReference type="Proteomes" id="UP000320762">
    <property type="component" value="Unassembled WGS sequence"/>
</dbReference>
<dbReference type="AlphaFoldDB" id="A0A550BU90"/>
<protein>
    <submittedName>
        <fullName evidence="2">Uncharacterized protein</fullName>
    </submittedName>
</protein>